<dbReference type="Gene3D" id="2.30.40.10">
    <property type="entry name" value="Urease, subunit C, domain 1"/>
    <property type="match status" value="1"/>
</dbReference>
<organism evidence="3">
    <name type="scientific">marine sediment metagenome</name>
    <dbReference type="NCBI Taxonomy" id="412755"/>
    <lineage>
        <taxon>unclassified sequences</taxon>
        <taxon>metagenomes</taxon>
        <taxon>ecological metagenomes</taxon>
    </lineage>
</organism>
<feature type="domain" description="Amidohydrolase-related" evidence="2">
    <location>
        <begin position="34"/>
        <end position="230"/>
    </location>
</feature>
<dbReference type="InterPro" id="IPR006680">
    <property type="entry name" value="Amidohydro-rel"/>
</dbReference>
<dbReference type="PANTHER" id="PTHR43794">
    <property type="entry name" value="AMINOHYDROLASE SSNA-RELATED"/>
    <property type="match status" value="1"/>
</dbReference>
<sequence>IEGSTIAWVGPMSELPKTSLLGKVTELRDLKGDIVIPGLINLHCHLGDIKFRGLFEFENLKEYVLLSRLANSRLHQFEHVDSSSVNLSFAELISSGTTLVFGGRHASKGKEFGLRTVCSYPLNNENPLLKEFWEAFPKGFEKFREELVDSSLTLPAISIHLGSIETQALSQVHRIMEQYKDVYLSVHVAEDRRTEEEIKARHGCSSIQLLSNYGLLYEGRSLLVHAIYVDQD</sequence>
<evidence type="ECO:0000259" key="2">
    <source>
        <dbReference type="Pfam" id="PF01979"/>
    </source>
</evidence>
<keyword evidence="1" id="KW-0378">Hydrolase</keyword>
<feature type="non-terminal residue" evidence="3">
    <location>
        <position position="1"/>
    </location>
</feature>
<accession>X1I8X8</accession>
<dbReference type="Pfam" id="PF01979">
    <property type="entry name" value="Amidohydro_1"/>
    <property type="match status" value="1"/>
</dbReference>
<dbReference type="PANTHER" id="PTHR43794:SF11">
    <property type="entry name" value="AMIDOHYDROLASE-RELATED DOMAIN-CONTAINING PROTEIN"/>
    <property type="match status" value="1"/>
</dbReference>
<dbReference type="Gene3D" id="3.20.20.140">
    <property type="entry name" value="Metal-dependent hydrolases"/>
    <property type="match status" value="1"/>
</dbReference>
<comment type="caution">
    <text evidence="3">The sequence shown here is derived from an EMBL/GenBank/DDBJ whole genome shotgun (WGS) entry which is preliminary data.</text>
</comment>
<dbReference type="SUPFAM" id="SSF51556">
    <property type="entry name" value="Metallo-dependent hydrolases"/>
    <property type="match status" value="1"/>
</dbReference>
<evidence type="ECO:0000256" key="1">
    <source>
        <dbReference type="ARBA" id="ARBA00022801"/>
    </source>
</evidence>
<feature type="non-terminal residue" evidence="3">
    <location>
        <position position="232"/>
    </location>
</feature>
<dbReference type="SUPFAM" id="SSF51338">
    <property type="entry name" value="Composite domain of metallo-dependent hydrolases"/>
    <property type="match status" value="1"/>
</dbReference>
<name>X1I8X8_9ZZZZ</name>
<proteinExistence type="predicted"/>
<dbReference type="InterPro" id="IPR050287">
    <property type="entry name" value="MTA/SAH_deaminase"/>
</dbReference>
<gene>
    <name evidence="3" type="ORF">S03H2_62572</name>
</gene>
<protein>
    <recommendedName>
        <fullName evidence="2">Amidohydrolase-related domain-containing protein</fullName>
    </recommendedName>
</protein>
<reference evidence="3" key="1">
    <citation type="journal article" date="2014" name="Front. Microbiol.">
        <title>High frequency of phylogenetically diverse reductive dehalogenase-homologous genes in deep subseafloor sedimentary metagenomes.</title>
        <authorList>
            <person name="Kawai M."/>
            <person name="Futagami T."/>
            <person name="Toyoda A."/>
            <person name="Takaki Y."/>
            <person name="Nishi S."/>
            <person name="Hori S."/>
            <person name="Arai W."/>
            <person name="Tsubouchi T."/>
            <person name="Morono Y."/>
            <person name="Uchiyama I."/>
            <person name="Ito T."/>
            <person name="Fujiyama A."/>
            <person name="Inagaki F."/>
            <person name="Takami H."/>
        </authorList>
    </citation>
    <scope>NUCLEOTIDE SEQUENCE</scope>
    <source>
        <strain evidence="3">Expedition CK06-06</strain>
    </source>
</reference>
<evidence type="ECO:0000313" key="3">
    <source>
        <dbReference type="EMBL" id="GAH78147.1"/>
    </source>
</evidence>
<dbReference type="EMBL" id="BARU01040476">
    <property type="protein sequence ID" value="GAH78147.1"/>
    <property type="molecule type" value="Genomic_DNA"/>
</dbReference>
<dbReference type="InterPro" id="IPR011059">
    <property type="entry name" value="Metal-dep_hydrolase_composite"/>
</dbReference>
<dbReference type="AlphaFoldDB" id="X1I8X8"/>
<dbReference type="InterPro" id="IPR032466">
    <property type="entry name" value="Metal_Hydrolase"/>
</dbReference>
<dbReference type="GO" id="GO:0016810">
    <property type="term" value="F:hydrolase activity, acting on carbon-nitrogen (but not peptide) bonds"/>
    <property type="evidence" value="ECO:0007669"/>
    <property type="project" value="InterPro"/>
</dbReference>